<dbReference type="GO" id="GO:0008233">
    <property type="term" value="F:peptidase activity"/>
    <property type="evidence" value="ECO:0007669"/>
    <property type="project" value="InterPro"/>
</dbReference>
<dbReference type="InterPro" id="IPR009045">
    <property type="entry name" value="Zn_M74/Hedgehog-like"/>
</dbReference>
<reference evidence="2 3" key="1">
    <citation type="submission" date="2020-01" db="EMBL/GenBank/DDBJ databases">
        <authorList>
            <person name="Lee S.D."/>
        </authorList>
    </citation>
    <scope>NUCLEOTIDE SEQUENCE [LARGE SCALE GENOMIC DNA]</scope>
    <source>
        <strain evidence="2 3">Lac-M11</strain>
    </source>
</reference>
<feature type="domain" description="D-alanyl-D-alanine carboxypeptidase-like core" evidence="1">
    <location>
        <begin position="57"/>
        <end position="179"/>
    </location>
</feature>
<dbReference type="InterPro" id="IPR003709">
    <property type="entry name" value="VanY-like_core_dom"/>
</dbReference>
<reference evidence="2 3" key="2">
    <citation type="submission" date="2020-03" db="EMBL/GenBank/DDBJ databases">
        <title>Rahnella aceri sp. nov., isoated from traditional Jeju Makgeolli.</title>
        <authorList>
            <person name="Kim I.S."/>
            <person name="Jeon D."/>
        </authorList>
    </citation>
    <scope>NUCLEOTIDE SEQUENCE [LARGE SCALE GENOMIC DNA]</scope>
    <source>
        <strain evidence="2 3">Lac-M11</strain>
    </source>
</reference>
<dbReference type="GO" id="GO:0006508">
    <property type="term" value="P:proteolysis"/>
    <property type="evidence" value="ECO:0007669"/>
    <property type="project" value="InterPro"/>
</dbReference>
<comment type="caution">
    <text evidence="2">The sequence shown here is derived from an EMBL/GenBank/DDBJ whole genome shotgun (WGS) entry which is preliminary data.</text>
</comment>
<organism evidence="2 3">
    <name type="scientific">Rahnella contaminans</name>
    <dbReference type="NCBI Taxonomy" id="2703882"/>
    <lineage>
        <taxon>Bacteria</taxon>
        <taxon>Pseudomonadati</taxon>
        <taxon>Pseudomonadota</taxon>
        <taxon>Gammaproteobacteria</taxon>
        <taxon>Enterobacterales</taxon>
        <taxon>Yersiniaceae</taxon>
        <taxon>Rahnella</taxon>
    </lineage>
</organism>
<evidence type="ECO:0000313" key="2">
    <source>
        <dbReference type="EMBL" id="NGX89598.1"/>
    </source>
</evidence>
<dbReference type="Gene3D" id="3.30.1380.10">
    <property type="match status" value="1"/>
</dbReference>
<dbReference type="PANTHER" id="PTHR34385:SF1">
    <property type="entry name" value="PEPTIDOGLYCAN L-ALANYL-D-GLUTAMATE ENDOPEPTIDASE CWLK"/>
    <property type="match status" value="1"/>
</dbReference>
<dbReference type="PANTHER" id="PTHR34385">
    <property type="entry name" value="D-ALANYL-D-ALANINE CARBOXYPEPTIDASE"/>
    <property type="match status" value="1"/>
</dbReference>
<name>A0A6M2B8T4_9GAMM</name>
<sequence length="182" mass="20428">MNQAALKARTDEKLRELNIDPAVIAHRTLPYFEEVSEHLLVDAETDADTGKIYRLIAPATQAWREMKRQAAADGVDIYLVSAWRSLDYQAGLIRTKQAAGIAPEDFFTSLAPPGCSEHHTGCAVDINTPGCDEVTGIFGETDAFRWLEASAARFGFMMSFPPDNPWGFIYEPWHWCWHPAKK</sequence>
<dbReference type="InterPro" id="IPR052179">
    <property type="entry name" value="DD-CPase-like"/>
</dbReference>
<dbReference type="CDD" id="cd14852">
    <property type="entry name" value="LD-carboxypeptidase"/>
    <property type="match status" value="1"/>
</dbReference>
<evidence type="ECO:0000313" key="3">
    <source>
        <dbReference type="Proteomes" id="UP000476696"/>
    </source>
</evidence>
<protein>
    <submittedName>
        <fullName evidence="2">M15 family metallopeptidase</fullName>
    </submittedName>
</protein>
<dbReference type="Pfam" id="PF02557">
    <property type="entry name" value="VanY"/>
    <property type="match status" value="1"/>
</dbReference>
<dbReference type="SUPFAM" id="SSF55166">
    <property type="entry name" value="Hedgehog/DD-peptidase"/>
    <property type="match status" value="1"/>
</dbReference>
<accession>A0A6M2B8T4</accession>
<dbReference type="InterPro" id="IPR058193">
    <property type="entry name" value="VanY/YodJ_core_dom"/>
</dbReference>
<gene>
    <name evidence="2" type="ORF">GW579_21185</name>
</gene>
<dbReference type="EMBL" id="JAADJS010000006">
    <property type="protein sequence ID" value="NGX89598.1"/>
    <property type="molecule type" value="Genomic_DNA"/>
</dbReference>
<dbReference type="AlphaFoldDB" id="A0A6M2B8T4"/>
<dbReference type="Proteomes" id="UP000476696">
    <property type="component" value="Unassembled WGS sequence"/>
</dbReference>
<dbReference type="RefSeq" id="WP_165061676.1">
    <property type="nucleotide sequence ID" value="NZ_JAADJS010000006.1"/>
</dbReference>
<proteinExistence type="predicted"/>
<evidence type="ECO:0000259" key="1">
    <source>
        <dbReference type="Pfam" id="PF02557"/>
    </source>
</evidence>
<keyword evidence="3" id="KW-1185">Reference proteome</keyword>